<dbReference type="Gene3D" id="3.30.70.1320">
    <property type="entry name" value="Multidrug efflux transporter AcrB pore domain like"/>
    <property type="match status" value="2"/>
</dbReference>
<dbReference type="GO" id="GO:0042910">
    <property type="term" value="F:xenobiotic transmembrane transporter activity"/>
    <property type="evidence" value="ECO:0007669"/>
    <property type="project" value="TreeGrafter"/>
</dbReference>
<comment type="caution">
    <text evidence="2">The sequence shown here is derived from an EMBL/GenBank/DDBJ whole genome shotgun (WGS) entry which is preliminary data.</text>
</comment>
<keyword evidence="1" id="KW-0812">Transmembrane</keyword>
<dbReference type="Pfam" id="PF00873">
    <property type="entry name" value="ACR_tran"/>
    <property type="match status" value="3"/>
</dbReference>
<dbReference type="SUPFAM" id="SSF82693">
    <property type="entry name" value="Multidrug efflux transporter AcrB pore domain, PN1, PN2, PC1 and PC2 subdomains"/>
    <property type="match status" value="3"/>
</dbReference>
<proteinExistence type="predicted"/>
<protein>
    <submittedName>
        <fullName evidence="2">Efflux RND transporter permease subunit</fullName>
    </submittedName>
</protein>
<dbReference type="Gene3D" id="3.30.70.1440">
    <property type="entry name" value="Multidrug efflux transporter AcrB pore domain"/>
    <property type="match status" value="1"/>
</dbReference>
<accession>A0A552EJV7</accession>
<dbReference type="GO" id="GO:0005886">
    <property type="term" value="C:plasma membrane"/>
    <property type="evidence" value="ECO:0007669"/>
    <property type="project" value="TreeGrafter"/>
</dbReference>
<feature type="transmembrane region" description="Helical" evidence="1">
    <location>
        <begin position="764"/>
        <end position="784"/>
    </location>
</feature>
<name>A0A552EJV7_MICAE</name>
<feature type="transmembrane region" description="Helical" evidence="1">
    <location>
        <begin position="377"/>
        <end position="397"/>
    </location>
</feature>
<evidence type="ECO:0000313" key="2">
    <source>
        <dbReference type="EMBL" id="TRU34740.1"/>
    </source>
</evidence>
<keyword evidence="1" id="KW-0472">Membrane</keyword>
<dbReference type="EMBL" id="SFBI01000128">
    <property type="protein sequence ID" value="TRU34740.1"/>
    <property type="molecule type" value="Genomic_DNA"/>
</dbReference>
<feature type="transmembrane region" description="Helical" evidence="1">
    <location>
        <begin position="738"/>
        <end position="757"/>
    </location>
</feature>
<dbReference type="Gene3D" id="3.30.70.1430">
    <property type="entry name" value="Multidrug efflux transporter AcrB pore domain"/>
    <property type="match status" value="1"/>
</dbReference>
<feature type="transmembrane region" description="Helical" evidence="1">
    <location>
        <begin position="409"/>
        <end position="436"/>
    </location>
</feature>
<dbReference type="Proteomes" id="UP000317708">
    <property type="component" value="Unassembled WGS sequence"/>
</dbReference>
<organism evidence="2 3">
    <name type="scientific">Microcystis aeruginosa Ma_MB_S_20031200_S102</name>
    <dbReference type="NCBI Taxonomy" id="2486254"/>
    <lineage>
        <taxon>Bacteria</taxon>
        <taxon>Bacillati</taxon>
        <taxon>Cyanobacteriota</taxon>
        <taxon>Cyanophyceae</taxon>
        <taxon>Oscillatoriophycideae</taxon>
        <taxon>Chroococcales</taxon>
        <taxon>Microcystaceae</taxon>
        <taxon>Microcystis</taxon>
    </lineage>
</organism>
<evidence type="ECO:0000256" key="1">
    <source>
        <dbReference type="SAM" id="Phobius"/>
    </source>
</evidence>
<keyword evidence="1" id="KW-1133">Transmembrane helix</keyword>
<dbReference type="PANTHER" id="PTHR32063:SF0">
    <property type="entry name" value="SWARMING MOTILITY PROTEIN SWRC"/>
    <property type="match status" value="1"/>
</dbReference>
<feature type="transmembrane region" description="Helical" evidence="1">
    <location>
        <begin position="867"/>
        <end position="891"/>
    </location>
</feature>
<evidence type="ECO:0000313" key="3">
    <source>
        <dbReference type="Proteomes" id="UP000317708"/>
    </source>
</evidence>
<dbReference type="AlphaFoldDB" id="A0A552EJV7"/>
<feature type="transmembrane region" description="Helical" evidence="1">
    <location>
        <begin position="467"/>
        <end position="487"/>
    </location>
</feature>
<gene>
    <name evidence="2" type="ORF">EWV92_14825</name>
</gene>
<reference evidence="2 3" key="1">
    <citation type="submission" date="2019-01" db="EMBL/GenBank/DDBJ databases">
        <title>Coherence of Microcystis species and biogeography revealed through population genomics.</title>
        <authorList>
            <person name="Perez-Carrascal O.M."/>
            <person name="Terrat Y."/>
            <person name="Giani A."/>
            <person name="Fortin N."/>
            <person name="Tromas N."/>
            <person name="Shapiro B.J."/>
        </authorList>
    </citation>
    <scope>NUCLEOTIDE SEQUENCE [LARGE SCALE GENOMIC DNA]</scope>
    <source>
        <strain evidence="2">Ma_MB_S_20031200_S102</strain>
    </source>
</reference>
<feature type="transmembrane region" description="Helical" evidence="1">
    <location>
        <begin position="284"/>
        <end position="303"/>
    </location>
</feature>
<dbReference type="PANTHER" id="PTHR32063">
    <property type="match status" value="1"/>
</dbReference>
<feature type="transmembrane region" description="Helical" evidence="1">
    <location>
        <begin position="21"/>
        <end position="44"/>
    </location>
</feature>
<dbReference type="InterPro" id="IPR001036">
    <property type="entry name" value="Acrflvin-R"/>
</dbReference>
<feature type="transmembrane region" description="Helical" evidence="1">
    <location>
        <begin position="790"/>
        <end position="813"/>
    </location>
</feature>
<feature type="transmembrane region" description="Helical" evidence="1">
    <location>
        <begin position="834"/>
        <end position="855"/>
    </location>
</feature>
<sequence length="905" mass="98083">MKESWRERLNISRIAINAPRLTIAFWLAVAMAGILAFSSLKYALFPDISFPVVIINAQADLATAITTEQQLTKPLENPLFSLPGRRDISSTTSPGQSVISIFFKIGTNLDKATAAVKQAISQVPLPPQATTEVIPVDLNESATVTYALVPAPFGLAQGKLSQVEGSEQKTLEELSQIAQDNLIPPLKALPGTAKVNLLGQGTVREDNPHKSLTRPLPTLVRFNGQEAIAVQVIKKGAANSLDLAAQAEKLVKDIAQKLPDVKIILAETQAEYIRAALQGTIDDLLLAVLLSVLVILIFLGSFAATIISALVIPLSLLGTFIIMAIYGFNLETLTLLALALVIGIVVDDAIVDVENISRLIDAGETPKNAALKGTREIGLAVTASTLTIVAVFIPVAFMGGAVGQFFQPFGLTVSAAVIFSLLIARTLSPVLAVYWLKPQPQAKMTKQKRPIENAYRRLLNWSLRHRLLVIAIALITFFAGIALIPFISRGFIPRLDRGEFNLVYTSPLPKITQISPPFGLAQGKNKPTAKSSSDSFAWISQLTSSPESFLLRRTIRDGSKLEAPILRDGEVESTFLIAGLRSEPNRGKIHVTLKGDRKSHTSAVQQRIRQILPPIRGVNVSIEDIPFVQTEAEKPIQIAIKSDNLQLLRDSAEKLRVEAAKIAGLKDISLSSRLNERGDFLAIERLNGQQAIFLSANLSPDLGLEDAAIKIEGIPLPEGITLQRWGTSSQSSDVLGSFGRTLILATILMLGVLWLLFRRLLETIVIALCLPLAIVGAMLGLLVTGSEFSMISLIGFIFLLGLLDKNAVLLLDYTNQLRQQGWSREEAVLETGMIRLRPILMTTCSTILGMIPIALGLGTGAELRQPMAMVIVGGLVTSSLLSLIVVPVLYLSLEDVWNQIKAWKK</sequence>
<dbReference type="Gene3D" id="1.20.1640.10">
    <property type="entry name" value="Multidrug efflux transporter AcrB transmembrane domain"/>
    <property type="match status" value="4"/>
</dbReference>
<dbReference type="SUPFAM" id="SSF82866">
    <property type="entry name" value="Multidrug efflux transporter AcrB transmembrane domain"/>
    <property type="match status" value="2"/>
</dbReference>